<accession>A0AAV1JIC4</accession>
<protein>
    <recommendedName>
        <fullName evidence="7">Amino acid transporter transmembrane domain-containing protein</fullName>
    </recommendedName>
</protein>
<feature type="transmembrane region" description="Helical" evidence="6">
    <location>
        <begin position="392"/>
        <end position="415"/>
    </location>
</feature>
<evidence type="ECO:0000256" key="5">
    <source>
        <dbReference type="SAM" id="MobiDB-lite"/>
    </source>
</evidence>
<dbReference type="Pfam" id="PF01490">
    <property type="entry name" value="Aa_trans"/>
    <property type="match status" value="1"/>
</dbReference>
<evidence type="ECO:0000313" key="9">
    <source>
        <dbReference type="Proteomes" id="UP001497472"/>
    </source>
</evidence>
<proteinExistence type="predicted"/>
<dbReference type="AlphaFoldDB" id="A0AAV1JIC4"/>
<feature type="transmembrane region" description="Helical" evidence="6">
    <location>
        <begin position="77"/>
        <end position="99"/>
    </location>
</feature>
<evidence type="ECO:0000256" key="3">
    <source>
        <dbReference type="ARBA" id="ARBA00022989"/>
    </source>
</evidence>
<sequence>MELKLKQPNGSSNNTTKLPQQETNDQENRSKGEPYDFVSNRPERKRNNFLESTGHLIKGCLGGGVLGIHEAFMKCGLWTALFVTIGFGLYISYCLHILISAAQTLYRRLHIPEMSYPDVAEASLRVAPFPGLRKYSKWFRYAVDVIICIDLFGASCVYQIMIAKTIMELVENTQENESEDINRLRLYILALLIPILLLCMIRSLKYLAPFTLLGDVLVVVCVVATLIYSLQSAQPIKNVPAWKDAIGFFEFCGIVVFSMEGIGVSLPIENNMKDPKQFPLVIASGMSIVLLFLITIGFFGYWGFGEHCVTPVTLNFPTDIFPTILKGLMGVMIFITYALNFWVPFNLVWHYLAKKHDPKKHWIWERFYRGAFVLLITLVAIAFPNIGNLMGLLGAFALSNMGFIFPAVINLLIIWEDPGLGRFRWRLWKNVAIIQVGILLFFAGTYSNMKGLISNLK</sequence>
<feature type="transmembrane region" description="Helical" evidence="6">
    <location>
        <begin position="141"/>
        <end position="161"/>
    </location>
</feature>
<dbReference type="InterPro" id="IPR013057">
    <property type="entry name" value="AA_transpt_TM"/>
</dbReference>
<feature type="transmembrane region" description="Helical" evidence="6">
    <location>
        <begin position="248"/>
        <end position="268"/>
    </location>
</feature>
<dbReference type="PANTHER" id="PTHR22950">
    <property type="entry name" value="AMINO ACID TRANSPORTER"/>
    <property type="match status" value="1"/>
</dbReference>
<evidence type="ECO:0000256" key="4">
    <source>
        <dbReference type="ARBA" id="ARBA00023136"/>
    </source>
</evidence>
<gene>
    <name evidence="8" type="ORF">LNINA_LOCUS8535</name>
</gene>
<feature type="transmembrane region" description="Helical" evidence="6">
    <location>
        <begin position="181"/>
        <end position="199"/>
    </location>
</feature>
<name>A0AAV1JIC4_9NEOP</name>
<feature type="transmembrane region" description="Helical" evidence="6">
    <location>
        <begin position="367"/>
        <end position="386"/>
    </location>
</feature>
<dbReference type="GO" id="GO:0005774">
    <property type="term" value="C:vacuolar membrane"/>
    <property type="evidence" value="ECO:0007669"/>
    <property type="project" value="TreeGrafter"/>
</dbReference>
<dbReference type="GO" id="GO:0015179">
    <property type="term" value="F:L-amino acid transmembrane transporter activity"/>
    <property type="evidence" value="ECO:0007669"/>
    <property type="project" value="TreeGrafter"/>
</dbReference>
<comment type="caution">
    <text evidence="8">The sequence shown here is derived from an EMBL/GenBank/DDBJ whole genome shotgun (WGS) entry which is preliminary data.</text>
</comment>
<dbReference type="EMBL" id="CAVLEF010000011">
    <property type="protein sequence ID" value="CAK1549219.1"/>
    <property type="molecule type" value="Genomic_DNA"/>
</dbReference>
<keyword evidence="9" id="KW-1185">Reference proteome</keyword>
<evidence type="ECO:0000256" key="1">
    <source>
        <dbReference type="ARBA" id="ARBA00004141"/>
    </source>
</evidence>
<feature type="transmembrane region" description="Helical" evidence="6">
    <location>
        <begin position="324"/>
        <end position="347"/>
    </location>
</feature>
<evidence type="ECO:0000256" key="2">
    <source>
        <dbReference type="ARBA" id="ARBA00022692"/>
    </source>
</evidence>
<dbReference type="PANTHER" id="PTHR22950:SF349">
    <property type="entry name" value="AMINO ACID TRANSPORTER TRANSMEMBRANE DOMAIN-CONTAINING PROTEIN"/>
    <property type="match status" value="1"/>
</dbReference>
<evidence type="ECO:0000256" key="6">
    <source>
        <dbReference type="SAM" id="Phobius"/>
    </source>
</evidence>
<feature type="compositionally biased region" description="Polar residues" evidence="5">
    <location>
        <begin position="8"/>
        <end position="23"/>
    </location>
</feature>
<dbReference type="Proteomes" id="UP001497472">
    <property type="component" value="Unassembled WGS sequence"/>
</dbReference>
<feature type="region of interest" description="Disordered" evidence="5">
    <location>
        <begin position="1"/>
        <end position="40"/>
    </location>
</feature>
<keyword evidence="4 6" id="KW-0472">Membrane</keyword>
<evidence type="ECO:0000313" key="8">
    <source>
        <dbReference type="EMBL" id="CAK1549219.1"/>
    </source>
</evidence>
<feature type="transmembrane region" description="Helical" evidence="6">
    <location>
        <begin position="280"/>
        <end position="304"/>
    </location>
</feature>
<evidence type="ECO:0000259" key="7">
    <source>
        <dbReference type="Pfam" id="PF01490"/>
    </source>
</evidence>
<keyword evidence="3 6" id="KW-1133">Transmembrane helix</keyword>
<feature type="transmembrane region" description="Helical" evidence="6">
    <location>
        <begin position="427"/>
        <end position="447"/>
    </location>
</feature>
<keyword evidence="2 6" id="KW-0812">Transmembrane</keyword>
<feature type="domain" description="Amino acid transporter transmembrane" evidence="7">
    <location>
        <begin position="48"/>
        <end position="447"/>
    </location>
</feature>
<comment type="subcellular location">
    <subcellularLocation>
        <location evidence="1">Membrane</location>
        <topology evidence="1">Multi-pass membrane protein</topology>
    </subcellularLocation>
</comment>
<organism evidence="8 9">
    <name type="scientific">Leptosia nina</name>
    <dbReference type="NCBI Taxonomy" id="320188"/>
    <lineage>
        <taxon>Eukaryota</taxon>
        <taxon>Metazoa</taxon>
        <taxon>Ecdysozoa</taxon>
        <taxon>Arthropoda</taxon>
        <taxon>Hexapoda</taxon>
        <taxon>Insecta</taxon>
        <taxon>Pterygota</taxon>
        <taxon>Neoptera</taxon>
        <taxon>Endopterygota</taxon>
        <taxon>Lepidoptera</taxon>
        <taxon>Glossata</taxon>
        <taxon>Ditrysia</taxon>
        <taxon>Papilionoidea</taxon>
        <taxon>Pieridae</taxon>
        <taxon>Pierinae</taxon>
        <taxon>Leptosia</taxon>
    </lineage>
</organism>
<reference evidence="8 9" key="1">
    <citation type="submission" date="2023-11" db="EMBL/GenBank/DDBJ databases">
        <authorList>
            <person name="Okamura Y."/>
        </authorList>
    </citation>
    <scope>NUCLEOTIDE SEQUENCE [LARGE SCALE GENOMIC DNA]</scope>
</reference>
<feature type="transmembrane region" description="Helical" evidence="6">
    <location>
        <begin position="206"/>
        <end position="228"/>
    </location>
</feature>